<proteinExistence type="predicted"/>
<dbReference type="AlphaFoldDB" id="A0A2A6RM36"/>
<dbReference type="OrthoDB" id="145249at2"/>
<comment type="caution">
    <text evidence="2">The sequence shown here is derived from an EMBL/GenBank/DDBJ whole genome shotgun (WGS) entry which is preliminary data.</text>
</comment>
<name>A0A2A6RM36_9CHLR</name>
<feature type="compositionally biased region" description="Low complexity" evidence="1">
    <location>
        <begin position="470"/>
        <end position="483"/>
    </location>
</feature>
<evidence type="ECO:0000313" key="3">
    <source>
        <dbReference type="Proteomes" id="UP000220527"/>
    </source>
</evidence>
<reference evidence="3" key="1">
    <citation type="submission" date="2017-08" db="EMBL/GenBank/DDBJ databases">
        <authorList>
            <person name="Grouzdev D.S."/>
            <person name="Gaisin V.A."/>
            <person name="Rysina M.S."/>
            <person name="Gorlenko V.M."/>
        </authorList>
    </citation>
    <scope>NUCLEOTIDE SEQUENCE [LARGE SCALE GENOMIC DNA]</scope>
    <source>
        <strain evidence="3">Kir15-3F</strain>
    </source>
</reference>
<accession>A0A2A6RM36</accession>
<feature type="compositionally biased region" description="Low complexity" evidence="1">
    <location>
        <begin position="444"/>
        <end position="457"/>
    </location>
</feature>
<evidence type="ECO:0000256" key="1">
    <source>
        <dbReference type="SAM" id="MobiDB-lite"/>
    </source>
</evidence>
<dbReference type="EMBL" id="NQWI01000015">
    <property type="protein sequence ID" value="PDW04117.1"/>
    <property type="molecule type" value="Genomic_DNA"/>
</dbReference>
<evidence type="ECO:0000313" key="2">
    <source>
        <dbReference type="EMBL" id="PDW04117.1"/>
    </source>
</evidence>
<feature type="compositionally biased region" description="Low complexity" evidence="1">
    <location>
        <begin position="498"/>
        <end position="532"/>
    </location>
</feature>
<feature type="region of interest" description="Disordered" evidence="1">
    <location>
        <begin position="349"/>
        <end position="581"/>
    </location>
</feature>
<protein>
    <submittedName>
        <fullName evidence="2">Uncharacterized protein</fullName>
    </submittedName>
</protein>
<gene>
    <name evidence="2" type="ORF">CJ255_05340</name>
</gene>
<feature type="compositionally biased region" description="Low complexity" evidence="1">
    <location>
        <begin position="402"/>
        <end position="413"/>
    </location>
</feature>
<dbReference type="RefSeq" id="WP_097643060.1">
    <property type="nucleotide sequence ID" value="NZ_NQWI01000015.1"/>
</dbReference>
<dbReference type="Proteomes" id="UP000220527">
    <property type="component" value="Unassembled WGS sequence"/>
</dbReference>
<sequence length="581" mass="63195">MSTRPYLGINVNAASVDEMLHRGLIEEGETLLALFDGVLLDERRRRVGGFSLSDFVALTDRRVITWARGFFNDTVDGFEWKDMDVVQAETWDPWHGRVVLAFRLPAVAPRKRRIAVNGSYEEPGSSERVVTNTFDFMPADDVNTFSHMVEVIGDQIMAGVTGEPLVEAFFAEFPPVEREQLQPFFNPPEPPAPEPEPEPVVEEKPRKRRWWPFGSAEDEPQEQEQVVTPGNLIAAYEHQRVGVPAGSGISPLAMPTPASSLAHMSEQPSMYQVSRSLRLALEVPRKMMRGVRRATDAVSGATEMVGNMQDPRVRRNAMRGIYHAASQHEAQGGPFAPVVPVVRAAVRLAEPDEDTSNQKQSKRVSVRSNVRRGNAEAPAPVEPMGASFNAAAHAERPDPQVRRSVSVRRAPPSKIVTATGETVEPPAAPEPQVRRSVSVRRVEPAAPAAAPSDASEPQVRRTIAVRRVEPAAPAAEPTDTPEPQVGRTIAMRRREVPVEAPVASEASAEAASELAEVEPSAVPATTEPVATEEPAEGQRGAPVRRIAVGRPDRVSSEAEPAGAPKVVSYNGNGMHQSDDQA</sequence>
<feature type="region of interest" description="Disordered" evidence="1">
    <location>
        <begin position="185"/>
        <end position="206"/>
    </location>
</feature>
<organism evidence="2 3">
    <name type="scientific">Candidatus Viridilinea mediisalina</name>
    <dbReference type="NCBI Taxonomy" id="2024553"/>
    <lineage>
        <taxon>Bacteria</taxon>
        <taxon>Bacillati</taxon>
        <taxon>Chloroflexota</taxon>
        <taxon>Chloroflexia</taxon>
        <taxon>Chloroflexales</taxon>
        <taxon>Chloroflexineae</taxon>
        <taxon>Oscillochloridaceae</taxon>
        <taxon>Candidatus Viridilinea</taxon>
    </lineage>
</organism>
<feature type="compositionally biased region" description="Pro residues" evidence="1">
    <location>
        <begin position="185"/>
        <end position="194"/>
    </location>
</feature>
<keyword evidence="3" id="KW-1185">Reference proteome</keyword>